<reference evidence="11 12" key="1">
    <citation type="journal article" date="2013" name="Curr. Biol.">
        <title>The Genome of the Foraminiferan Reticulomyxa filosa.</title>
        <authorList>
            <person name="Glockner G."/>
            <person name="Hulsmann N."/>
            <person name="Schleicher M."/>
            <person name="Noegel A.A."/>
            <person name="Eichinger L."/>
            <person name="Gallinger C."/>
            <person name="Pawlowski J."/>
            <person name="Sierra R."/>
            <person name="Euteneuer U."/>
            <person name="Pillet L."/>
            <person name="Moustafa A."/>
            <person name="Platzer M."/>
            <person name="Groth M."/>
            <person name="Szafranski K."/>
            <person name="Schliwa M."/>
        </authorList>
    </citation>
    <scope>NUCLEOTIDE SEQUENCE [LARGE SCALE GENOMIC DNA]</scope>
</reference>
<dbReference type="Proteomes" id="UP000023152">
    <property type="component" value="Unassembled WGS sequence"/>
</dbReference>
<dbReference type="GO" id="GO:0012505">
    <property type="term" value="C:endomembrane system"/>
    <property type="evidence" value="ECO:0007669"/>
    <property type="project" value="UniProtKB-SubCell"/>
</dbReference>
<evidence type="ECO:0000256" key="6">
    <source>
        <dbReference type="ARBA" id="ARBA00022967"/>
    </source>
</evidence>
<evidence type="ECO:0000256" key="1">
    <source>
        <dbReference type="ARBA" id="ARBA00004127"/>
    </source>
</evidence>
<evidence type="ECO:0000256" key="7">
    <source>
        <dbReference type="ARBA" id="ARBA00022989"/>
    </source>
</evidence>
<feature type="transmembrane region" description="Helical" evidence="10">
    <location>
        <begin position="186"/>
        <end position="211"/>
    </location>
</feature>
<feature type="transmembrane region" description="Helical" evidence="10">
    <location>
        <begin position="93"/>
        <end position="111"/>
    </location>
</feature>
<evidence type="ECO:0000256" key="3">
    <source>
        <dbReference type="ARBA" id="ARBA00022448"/>
    </source>
</evidence>
<dbReference type="AlphaFoldDB" id="X6NEN3"/>
<keyword evidence="9 10" id="KW-0472">Membrane</keyword>
<keyword evidence="6" id="KW-1278">Translocase</keyword>
<evidence type="ECO:0000313" key="12">
    <source>
        <dbReference type="Proteomes" id="UP000023152"/>
    </source>
</evidence>
<keyword evidence="4 10" id="KW-0812">Transmembrane</keyword>
<keyword evidence="3" id="KW-0813">Transport</keyword>
<protein>
    <recommendedName>
        <fullName evidence="2">H(+)-exporting diphosphatase</fullName>
        <ecNumber evidence="2">7.1.3.1</ecNumber>
    </recommendedName>
</protein>
<sequence length="246" mass="27312">MFAGRRNFQVLWKEYWQIISAHNKIMTLTNIEVIALTPLNEVIVGILGSIIGLVGLLYFAFFRVLNKEKGGKNMVSIANDIKVGARTFVKKECIYAMACVAIMYIVISLVTNDWKKLGISFLLGSFLSALCGYIGITIAMEANVCVWEGTKNQKLKQKKIRTAQAASKGLNEALEIAFGSGGYSSVYVLFQCGLSTMFSALIGLIIIYLIWGGTHQKDTKYLVGFGFGASIIALFGLFFFQFFFFF</sequence>
<evidence type="ECO:0000313" key="11">
    <source>
        <dbReference type="EMBL" id="ETO24411.1"/>
    </source>
</evidence>
<feature type="transmembrane region" description="Helical" evidence="10">
    <location>
        <begin position="117"/>
        <end position="136"/>
    </location>
</feature>
<gene>
    <name evidence="11" type="ORF">RFI_12747</name>
</gene>
<dbReference type="GO" id="GO:0016020">
    <property type="term" value="C:membrane"/>
    <property type="evidence" value="ECO:0007669"/>
    <property type="project" value="InterPro"/>
</dbReference>
<comment type="caution">
    <text evidence="11">The sequence shown here is derived from an EMBL/GenBank/DDBJ whole genome shotgun (WGS) entry which is preliminary data.</text>
</comment>
<dbReference type="InterPro" id="IPR004131">
    <property type="entry name" value="PPase-energised_H-pump"/>
</dbReference>
<feature type="transmembrane region" description="Helical" evidence="10">
    <location>
        <begin position="223"/>
        <end position="245"/>
    </location>
</feature>
<keyword evidence="5" id="KW-0460">Magnesium</keyword>
<organism evidence="11 12">
    <name type="scientific">Reticulomyxa filosa</name>
    <dbReference type="NCBI Taxonomy" id="46433"/>
    <lineage>
        <taxon>Eukaryota</taxon>
        <taxon>Sar</taxon>
        <taxon>Rhizaria</taxon>
        <taxon>Retaria</taxon>
        <taxon>Foraminifera</taxon>
        <taxon>Monothalamids</taxon>
        <taxon>Reticulomyxidae</taxon>
        <taxon>Reticulomyxa</taxon>
    </lineage>
</organism>
<evidence type="ECO:0000256" key="8">
    <source>
        <dbReference type="ARBA" id="ARBA00023065"/>
    </source>
</evidence>
<dbReference type="Pfam" id="PF03030">
    <property type="entry name" value="H_PPase"/>
    <property type="match status" value="1"/>
</dbReference>
<dbReference type="EC" id="7.1.3.1" evidence="2"/>
<comment type="subcellular location">
    <subcellularLocation>
        <location evidence="1">Endomembrane system</location>
        <topology evidence="1">Multi-pass membrane protein</topology>
    </subcellularLocation>
</comment>
<keyword evidence="12" id="KW-1185">Reference proteome</keyword>
<keyword evidence="7 10" id="KW-1133">Transmembrane helix</keyword>
<evidence type="ECO:0000256" key="5">
    <source>
        <dbReference type="ARBA" id="ARBA00022842"/>
    </source>
</evidence>
<accession>X6NEN3</accession>
<proteinExistence type="predicted"/>
<evidence type="ECO:0000256" key="10">
    <source>
        <dbReference type="SAM" id="Phobius"/>
    </source>
</evidence>
<name>X6NEN3_RETFI</name>
<keyword evidence="8" id="KW-0406">Ion transport</keyword>
<dbReference type="EMBL" id="ASPP01009234">
    <property type="protein sequence ID" value="ETO24411.1"/>
    <property type="molecule type" value="Genomic_DNA"/>
</dbReference>
<feature type="transmembrane region" description="Helical" evidence="10">
    <location>
        <begin position="42"/>
        <end position="65"/>
    </location>
</feature>
<dbReference type="PANTHER" id="PTHR31998">
    <property type="entry name" value="K(+)-INSENSITIVE PYROPHOSPHATE-ENERGIZED PROTON PUMP"/>
    <property type="match status" value="1"/>
</dbReference>
<dbReference type="GO" id="GO:0004427">
    <property type="term" value="F:inorganic diphosphate phosphatase activity"/>
    <property type="evidence" value="ECO:0007669"/>
    <property type="project" value="InterPro"/>
</dbReference>
<evidence type="ECO:0000256" key="4">
    <source>
        <dbReference type="ARBA" id="ARBA00022692"/>
    </source>
</evidence>
<dbReference type="GO" id="GO:0009678">
    <property type="term" value="F:diphosphate hydrolysis-driven proton transmembrane transporter activity"/>
    <property type="evidence" value="ECO:0007669"/>
    <property type="project" value="UniProtKB-EC"/>
</dbReference>
<evidence type="ECO:0000256" key="2">
    <source>
        <dbReference type="ARBA" id="ARBA00013242"/>
    </source>
</evidence>
<evidence type="ECO:0000256" key="9">
    <source>
        <dbReference type="ARBA" id="ARBA00023136"/>
    </source>
</evidence>